<evidence type="ECO:0000313" key="3">
    <source>
        <dbReference type="Proteomes" id="UP000078541"/>
    </source>
</evidence>
<organism evidence="2 3">
    <name type="scientific">Trachymyrmex septentrionalis</name>
    <dbReference type="NCBI Taxonomy" id="34720"/>
    <lineage>
        <taxon>Eukaryota</taxon>
        <taxon>Metazoa</taxon>
        <taxon>Ecdysozoa</taxon>
        <taxon>Arthropoda</taxon>
        <taxon>Hexapoda</taxon>
        <taxon>Insecta</taxon>
        <taxon>Pterygota</taxon>
        <taxon>Neoptera</taxon>
        <taxon>Endopterygota</taxon>
        <taxon>Hymenoptera</taxon>
        <taxon>Apocrita</taxon>
        <taxon>Aculeata</taxon>
        <taxon>Formicoidea</taxon>
        <taxon>Formicidae</taxon>
        <taxon>Myrmicinae</taxon>
        <taxon>Trachymyrmex</taxon>
    </lineage>
</organism>
<feature type="compositionally biased region" description="Basic and acidic residues" evidence="1">
    <location>
        <begin position="52"/>
        <end position="61"/>
    </location>
</feature>
<dbReference type="Proteomes" id="UP000078541">
    <property type="component" value="Unassembled WGS sequence"/>
</dbReference>
<evidence type="ECO:0000256" key="1">
    <source>
        <dbReference type="SAM" id="MobiDB-lite"/>
    </source>
</evidence>
<dbReference type="AlphaFoldDB" id="A0A195F9D9"/>
<protein>
    <submittedName>
        <fullName evidence="2">Uncharacterized protein</fullName>
    </submittedName>
</protein>
<feature type="region of interest" description="Disordered" evidence="1">
    <location>
        <begin position="106"/>
        <end position="129"/>
    </location>
</feature>
<feature type="compositionally biased region" description="Acidic residues" evidence="1">
    <location>
        <begin position="1"/>
        <end position="25"/>
    </location>
</feature>
<sequence length="253" mass="26783">DVDEEDDDDDDDGDAGDAGDDVDEADERRAHNHDMVRRLNFTGGEAVTGHGDASRTSREDVTDGSENGTTATATTMTMTTAIMTKRLRIILRRRFLSRTLSAPRGSLPATGYSLGKTYSPAESRSPAAQPVLASNDAHHDVDVDVDDDDDDDGCYGCCCCCCCCCGGVSGGGGDSNNGPPRLKNTRVLAHSRPDDTMSRCCGTKIGAAGPHGVFRAARLTSRNPPHTTIDPNGGRTDVRTDGQAGRQARRNHG</sequence>
<accession>A0A195F9D9</accession>
<feature type="region of interest" description="Disordered" evidence="1">
    <location>
        <begin position="220"/>
        <end position="253"/>
    </location>
</feature>
<feature type="region of interest" description="Disordered" evidence="1">
    <location>
        <begin position="1"/>
        <end position="78"/>
    </location>
</feature>
<gene>
    <name evidence="2" type="ORF">ALC56_08460</name>
</gene>
<evidence type="ECO:0000313" key="2">
    <source>
        <dbReference type="EMBL" id="KYN36669.1"/>
    </source>
</evidence>
<feature type="compositionally biased region" description="Polar residues" evidence="1">
    <location>
        <begin position="220"/>
        <end position="230"/>
    </location>
</feature>
<dbReference type="EMBL" id="KQ981727">
    <property type="protein sequence ID" value="KYN36669.1"/>
    <property type="molecule type" value="Genomic_DNA"/>
</dbReference>
<name>A0A195F9D9_9HYME</name>
<keyword evidence="3" id="KW-1185">Reference proteome</keyword>
<proteinExistence type="predicted"/>
<feature type="compositionally biased region" description="Low complexity" evidence="1">
    <location>
        <begin position="69"/>
        <end position="78"/>
    </location>
</feature>
<feature type="compositionally biased region" description="Basic and acidic residues" evidence="1">
    <location>
        <begin position="26"/>
        <end position="37"/>
    </location>
</feature>
<feature type="non-terminal residue" evidence="2">
    <location>
        <position position="1"/>
    </location>
</feature>
<reference evidence="2 3" key="1">
    <citation type="submission" date="2016-03" db="EMBL/GenBank/DDBJ databases">
        <title>Trachymyrmex septentrionalis WGS genome.</title>
        <authorList>
            <person name="Nygaard S."/>
            <person name="Hu H."/>
            <person name="Boomsma J."/>
            <person name="Zhang G."/>
        </authorList>
    </citation>
    <scope>NUCLEOTIDE SEQUENCE [LARGE SCALE GENOMIC DNA]</scope>
    <source>
        <strain evidence="2">Tsep2-gDNA-1</strain>
        <tissue evidence="2">Whole body</tissue>
    </source>
</reference>